<dbReference type="PANTHER" id="PTHR21581">
    <property type="entry name" value="D-ALANYL-D-ALANINE CARBOXYPEPTIDASE"/>
    <property type="match status" value="1"/>
</dbReference>
<comment type="function">
    <text evidence="1">Removes C-terminal D-alanyl residues from sugar-peptide cell wall precursors.</text>
</comment>
<evidence type="ECO:0000256" key="1">
    <source>
        <dbReference type="ARBA" id="ARBA00003217"/>
    </source>
</evidence>
<dbReference type="PRINTS" id="PR00725">
    <property type="entry name" value="DADACBPTASE1"/>
</dbReference>
<evidence type="ECO:0000256" key="6">
    <source>
        <dbReference type="ARBA" id="ARBA00022670"/>
    </source>
</evidence>
<dbReference type="Proteomes" id="UP000325292">
    <property type="component" value="Chromosome"/>
</dbReference>
<comment type="catalytic activity">
    <reaction evidence="12">
        <text>Preferential cleavage: (Ac)2-L-Lys-D-Ala-|-D-Ala. Also transpeptidation of peptidyl-alanyl moieties that are N-acyl substituents of D-alanine.</text>
        <dbReference type="EC" id="3.4.16.4"/>
    </reaction>
</comment>
<keyword evidence="10" id="KW-0573">Peptidoglycan synthesis</keyword>
<gene>
    <name evidence="16" type="ORF">BXT84_06425</name>
</gene>
<dbReference type="GO" id="GO:0004180">
    <property type="term" value="F:carboxypeptidase activity"/>
    <property type="evidence" value="ECO:0007669"/>
    <property type="project" value="UniProtKB-KW"/>
</dbReference>
<evidence type="ECO:0000256" key="9">
    <source>
        <dbReference type="ARBA" id="ARBA00022960"/>
    </source>
</evidence>
<keyword evidence="17" id="KW-1185">Reference proteome</keyword>
<keyword evidence="5 16" id="KW-0121">Carboxypeptidase</keyword>
<dbReference type="PANTHER" id="PTHR21581:SF6">
    <property type="entry name" value="TRAFFICKING PROTEIN PARTICLE COMPLEX SUBUNIT 12"/>
    <property type="match status" value="1"/>
</dbReference>
<evidence type="ECO:0000256" key="10">
    <source>
        <dbReference type="ARBA" id="ARBA00022984"/>
    </source>
</evidence>
<dbReference type="EC" id="3.4.16.4" evidence="4"/>
<feature type="signal peptide" evidence="14">
    <location>
        <begin position="1"/>
        <end position="30"/>
    </location>
</feature>
<keyword evidence="7 14" id="KW-0732">Signal</keyword>
<reference evidence="16 17" key="1">
    <citation type="journal article" date="2019" name="Sci. Rep.">
        <title>Sulfobacillus thermotolerans: new insights into resistance and metabolic capacities of acidophilic chemolithotrophs.</title>
        <authorList>
            <person name="Panyushkina A.E."/>
            <person name="Babenko V.V."/>
            <person name="Nikitina A.S."/>
            <person name="Selezneva O.V."/>
            <person name="Tsaplina I.A."/>
            <person name="Letarova M.A."/>
            <person name="Kostryukova E.S."/>
            <person name="Letarov A.V."/>
        </authorList>
    </citation>
    <scope>NUCLEOTIDE SEQUENCE [LARGE SCALE GENOMIC DNA]</scope>
    <source>
        <strain evidence="16 17">Kr1</strain>
    </source>
</reference>
<evidence type="ECO:0000256" key="2">
    <source>
        <dbReference type="ARBA" id="ARBA00004752"/>
    </source>
</evidence>
<accession>A0ABM6RQD0</accession>
<evidence type="ECO:0000313" key="16">
    <source>
        <dbReference type="EMBL" id="AUW93622.1"/>
    </source>
</evidence>
<evidence type="ECO:0000256" key="4">
    <source>
        <dbReference type="ARBA" id="ARBA00012448"/>
    </source>
</evidence>
<organism evidence="16 17">
    <name type="scientific">Sulfobacillus thermotolerans</name>
    <dbReference type="NCBI Taxonomy" id="338644"/>
    <lineage>
        <taxon>Bacteria</taxon>
        <taxon>Bacillati</taxon>
        <taxon>Bacillota</taxon>
        <taxon>Clostridia</taxon>
        <taxon>Eubacteriales</taxon>
        <taxon>Clostridiales Family XVII. Incertae Sedis</taxon>
        <taxon>Sulfobacillus</taxon>
    </lineage>
</organism>
<evidence type="ECO:0000256" key="7">
    <source>
        <dbReference type="ARBA" id="ARBA00022729"/>
    </source>
</evidence>
<evidence type="ECO:0000256" key="8">
    <source>
        <dbReference type="ARBA" id="ARBA00022801"/>
    </source>
</evidence>
<evidence type="ECO:0000259" key="15">
    <source>
        <dbReference type="SMART" id="SM00936"/>
    </source>
</evidence>
<evidence type="ECO:0000256" key="11">
    <source>
        <dbReference type="ARBA" id="ARBA00023316"/>
    </source>
</evidence>
<comment type="pathway">
    <text evidence="2">Cell wall biogenesis; peptidoglycan biosynthesis.</text>
</comment>
<keyword evidence="8" id="KW-0378">Hydrolase</keyword>
<evidence type="ECO:0000313" key="17">
    <source>
        <dbReference type="Proteomes" id="UP000325292"/>
    </source>
</evidence>
<dbReference type="EMBL" id="CP019454">
    <property type="protein sequence ID" value="AUW93622.1"/>
    <property type="molecule type" value="Genomic_DNA"/>
</dbReference>
<sequence>MDFRKTWQHLFRASQLALFLALISSPIVGAQSPPGPPPINAKAAELVDANSGQVLYTKNAQQELPMASVTKLMTLYIAVRAIERHQIRLHDMVPADEEAYRIGGSQIWLEPGERLSVDQMLKAVAVGSANDAAYALGTYISGSEAGFVQQMNETAKALGMTHTHFSNPHGLPQSNHYSSAHDLAILGEKAVKLPLLLKYTSLWEDRSIRNGKGGTLWLVNHNRLLRTYPGADGLKTGFTREAGYCMVATAKKGETRMVVAILGAPTGKIRAQDAASLLTWGFQNFRTVSIAPAHKIMGYVDVRRGVEPRVAAWVVDPVLLTLPASSGHISQALTLPQEVQAPVRVGQALGHLEIKSGRHVIRSVSIVAAKQVARTTIGALTWKYLWKLFT</sequence>
<keyword evidence="6" id="KW-0645">Protease</keyword>
<evidence type="ECO:0000256" key="14">
    <source>
        <dbReference type="SAM" id="SignalP"/>
    </source>
</evidence>
<dbReference type="InterPro" id="IPR037167">
    <property type="entry name" value="Peptidase_S11_C_sf"/>
</dbReference>
<dbReference type="InterPro" id="IPR012907">
    <property type="entry name" value="Peptidase_S11_C"/>
</dbReference>
<dbReference type="SMART" id="SM00936">
    <property type="entry name" value="PBP5_C"/>
    <property type="match status" value="1"/>
</dbReference>
<evidence type="ECO:0000256" key="5">
    <source>
        <dbReference type="ARBA" id="ARBA00022645"/>
    </source>
</evidence>
<protein>
    <recommendedName>
        <fullName evidence="4">serine-type D-Ala-D-Ala carboxypeptidase</fullName>
        <ecNumber evidence="4">3.4.16.4</ecNumber>
    </recommendedName>
</protein>
<evidence type="ECO:0000256" key="13">
    <source>
        <dbReference type="RuleBase" id="RU004016"/>
    </source>
</evidence>
<dbReference type="Gene3D" id="3.40.710.10">
    <property type="entry name" value="DD-peptidase/beta-lactamase superfamily"/>
    <property type="match status" value="1"/>
</dbReference>
<dbReference type="InterPro" id="IPR015956">
    <property type="entry name" value="Peniciliin-bd_prot_C_sf"/>
</dbReference>
<keyword evidence="9" id="KW-0133">Cell shape</keyword>
<dbReference type="SUPFAM" id="SSF69189">
    <property type="entry name" value="Penicillin-binding protein associated domain"/>
    <property type="match status" value="1"/>
</dbReference>
<dbReference type="Gene3D" id="2.60.410.10">
    <property type="entry name" value="D-Ala-D-Ala carboxypeptidase, C-terminal domain"/>
    <property type="match status" value="1"/>
</dbReference>
<proteinExistence type="inferred from homology"/>
<feature type="domain" description="Peptidase S11 D-Ala-D-Ala carboxypeptidase A C-terminal" evidence="15">
    <location>
        <begin position="285"/>
        <end position="374"/>
    </location>
</feature>
<dbReference type="InterPro" id="IPR001967">
    <property type="entry name" value="Peptidase_S11_N"/>
</dbReference>
<name>A0ABM6RQD0_9FIRM</name>
<dbReference type="InterPro" id="IPR018044">
    <property type="entry name" value="Peptidase_S11"/>
</dbReference>
<evidence type="ECO:0000256" key="3">
    <source>
        <dbReference type="ARBA" id="ARBA00007164"/>
    </source>
</evidence>
<evidence type="ECO:0000256" key="12">
    <source>
        <dbReference type="ARBA" id="ARBA00034000"/>
    </source>
</evidence>
<comment type="similarity">
    <text evidence="3 13">Belongs to the peptidase S11 family.</text>
</comment>
<feature type="chain" id="PRO_5045900585" description="serine-type D-Ala-D-Ala carboxypeptidase" evidence="14">
    <location>
        <begin position="31"/>
        <end position="390"/>
    </location>
</feature>
<dbReference type="Pfam" id="PF00768">
    <property type="entry name" value="Peptidase_S11"/>
    <property type="match status" value="1"/>
</dbReference>
<dbReference type="Pfam" id="PF07943">
    <property type="entry name" value="PBP5_C"/>
    <property type="match status" value="1"/>
</dbReference>
<dbReference type="SUPFAM" id="SSF56601">
    <property type="entry name" value="beta-lactamase/transpeptidase-like"/>
    <property type="match status" value="1"/>
</dbReference>
<dbReference type="InterPro" id="IPR012338">
    <property type="entry name" value="Beta-lactam/transpept-like"/>
</dbReference>
<keyword evidence="11" id="KW-0961">Cell wall biogenesis/degradation</keyword>